<evidence type="ECO:0008006" key="3">
    <source>
        <dbReference type="Google" id="ProtNLM"/>
    </source>
</evidence>
<comment type="caution">
    <text evidence="1">The sequence shown here is derived from an EMBL/GenBank/DDBJ whole genome shotgun (WGS) entry which is preliminary data.</text>
</comment>
<dbReference type="RefSeq" id="WP_214093945.1">
    <property type="nucleotide sequence ID" value="NZ_JAHCLR010000036.1"/>
</dbReference>
<sequence length="243" mass="26106">MAYPPLPPLAPLARSGDAPISAAGGVVLFGVEDSGKTSAILDWLSWRAKYELSLTYSFIGGDEPIDATRVALNAAVQELRKRESTGWTPPSTLIIDGADDLITDPEIATAVNTLFARAGDVNMNVTLSARDPYSIPVEITELAAIRVCLRAADRDYARAALGASPSDAQIDGLTDADFGTYVITNGTDAHECMTSSISLPALDDPIGDRRDGWTQMEFDFEIETWIDRVPEVWTPTTQGGSKK</sequence>
<evidence type="ECO:0000313" key="1">
    <source>
        <dbReference type="EMBL" id="MBS9535081.1"/>
    </source>
</evidence>
<dbReference type="InterPro" id="IPR027417">
    <property type="entry name" value="P-loop_NTPase"/>
</dbReference>
<proteinExistence type="predicted"/>
<dbReference type="EMBL" id="JAHCLR010000036">
    <property type="protein sequence ID" value="MBS9535081.1"/>
    <property type="molecule type" value="Genomic_DNA"/>
</dbReference>
<protein>
    <recommendedName>
        <fullName evidence="3">AAA+ ATPase domain-containing protein</fullName>
    </recommendedName>
</protein>
<evidence type="ECO:0000313" key="2">
    <source>
        <dbReference type="Proteomes" id="UP001519535"/>
    </source>
</evidence>
<keyword evidence="2" id="KW-1185">Reference proteome</keyword>
<dbReference type="Proteomes" id="UP001519535">
    <property type="component" value="Unassembled WGS sequence"/>
</dbReference>
<name>A0ABS5RL98_9MYCO</name>
<organism evidence="1 2">
    <name type="scientific">Mycolicibacter acidiphilus</name>
    <dbReference type="NCBI Taxonomy" id="2835306"/>
    <lineage>
        <taxon>Bacteria</taxon>
        <taxon>Bacillati</taxon>
        <taxon>Actinomycetota</taxon>
        <taxon>Actinomycetes</taxon>
        <taxon>Mycobacteriales</taxon>
        <taxon>Mycobacteriaceae</taxon>
        <taxon>Mycolicibacter</taxon>
    </lineage>
</organism>
<dbReference type="Gene3D" id="3.40.50.300">
    <property type="entry name" value="P-loop containing nucleotide triphosphate hydrolases"/>
    <property type="match status" value="1"/>
</dbReference>
<gene>
    <name evidence="1" type="ORF">KIH27_15950</name>
</gene>
<reference evidence="1 2" key="1">
    <citation type="submission" date="2021-05" db="EMBL/GenBank/DDBJ databases">
        <title>Mycobacterium acidophilum sp. nov., an extremely acid-tolerant member of the genus Mycobacterium.</title>
        <authorList>
            <person name="Xia J."/>
        </authorList>
    </citation>
    <scope>NUCLEOTIDE SEQUENCE [LARGE SCALE GENOMIC DNA]</scope>
    <source>
        <strain evidence="1 2">M1</strain>
    </source>
</reference>
<accession>A0ABS5RL98</accession>